<evidence type="ECO:0000256" key="5">
    <source>
        <dbReference type="ARBA" id="ARBA00005072"/>
    </source>
</evidence>
<evidence type="ECO:0000256" key="7">
    <source>
        <dbReference type="ARBA" id="ARBA00022576"/>
    </source>
</evidence>
<dbReference type="NCBIfam" id="TIGR01123">
    <property type="entry name" value="ilvE_II"/>
    <property type="match status" value="1"/>
</dbReference>
<keyword evidence="7 17" id="KW-0032">Aminotransferase</keyword>
<evidence type="ECO:0000256" key="3">
    <source>
        <dbReference type="ARBA" id="ARBA00004824"/>
    </source>
</evidence>
<evidence type="ECO:0000256" key="15">
    <source>
        <dbReference type="RuleBase" id="RU004106"/>
    </source>
</evidence>
<dbReference type="CDD" id="cd01557">
    <property type="entry name" value="BCAT_beta_family"/>
    <property type="match status" value="1"/>
</dbReference>
<evidence type="ECO:0000256" key="13">
    <source>
        <dbReference type="ARBA" id="ARBA00048798"/>
    </source>
</evidence>
<dbReference type="GO" id="GO:0004084">
    <property type="term" value="F:branched-chain-amino-acid transaminase activity"/>
    <property type="evidence" value="ECO:0007669"/>
    <property type="project" value="UniProtKB-EC"/>
</dbReference>
<comment type="catalytic activity">
    <reaction evidence="12 17">
        <text>L-valine + 2-oxoglutarate = 3-methyl-2-oxobutanoate + L-glutamate</text>
        <dbReference type="Rhea" id="RHEA:24813"/>
        <dbReference type="ChEBI" id="CHEBI:11851"/>
        <dbReference type="ChEBI" id="CHEBI:16810"/>
        <dbReference type="ChEBI" id="CHEBI:29985"/>
        <dbReference type="ChEBI" id="CHEBI:57762"/>
        <dbReference type="EC" id="2.6.1.42"/>
    </reaction>
</comment>
<dbReference type="InterPro" id="IPR036038">
    <property type="entry name" value="Aminotransferase-like"/>
</dbReference>
<comment type="pathway">
    <text evidence="4">Amino-acid biosynthesis; L-valine biosynthesis; L-valine from pyruvate: step 4/4.</text>
</comment>
<evidence type="ECO:0000256" key="11">
    <source>
        <dbReference type="ARBA" id="ARBA00023304"/>
    </source>
</evidence>
<evidence type="ECO:0000256" key="2">
    <source>
        <dbReference type="ARBA" id="ARBA00003109"/>
    </source>
</evidence>
<keyword evidence="11 17" id="KW-0100">Branched-chain amino acid biosynthesis</keyword>
<dbReference type="PROSITE" id="PS00770">
    <property type="entry name" value="AA_TRANSFER_CLASS_4"/>
    <property type="match status" value="1"/>
</dbReference>
<evidence type="ECO:0000256" key="17">
    <source>
        <dbReference type="RuleBase" id="RU004517"/>
    </source>
</evidence>
<comment type="pathway">
    <text evidence="3">Amino-acid biosynthesis; L-isoleucine biosynthesis; L-isoleucine from 2-oxobutanoate: step 4/4.</text>
</comment>
<comment type="pathway">
    <text evidence="5">Amino-acid biosynthesis; L-leucine biosynthesis; L-leucine from 3-methyl-2-oxobutanoate: step 4/4.</text>
</comment>
<dbReference type="SUPFAM" id="SSF56752">
    <property type="entry name" value="D-aminoacid aminotransferase-like PLP-dependent enzymes"/>
    <property type="match status" value="1"/>
</dbReference>
<keyword evidence="10 16" id="KW-0663">Pyridoxal phosphate</keyword>
<accession>A0ABZ2K0N7</accession>
<proteinExistence type="inferred from homology"/>
<comment type="similarity">
    <text evidence="6 15">Belongs to the class-IV pyridoxal-phosphate-dependent aminotransferase family.</text>
</comment>
<evidence type="ECO:0000313" key="18">
    <source>
        <dbReference type="EMBL" id="WXA90294.1"/>
    </source>
</evidence>
<dbReference type="Pfam" id="PF01063">
    <property type="entry name" value="Aminotran_4"/>
    <property type="match status" value="1"/>
</dbReference>
<evidence type="ECO:0000256" key="12">
    <source>
        <dbReference type="ARBA" id="ARBA00048212"/>
    </source>
</evidence>
<dbReference type="NCBIfam" id="NF009897">
    <property type="entry name" value="PRK13357.1"/>
    <property type="match status" value="1"/>
</dbReference>
<evidence type="ECO:0000313" key="19">
    <source>
        <dbReference type="Proteomes" id="UP001379533"/>
    </source>
</evidence>
<evidence type="ECO:0000256" key="10">
    <source>
        <dbReference type="ARBA" id="ARBA00022898"/>
    </source>
</evidence>
<keyword evidence="19" id="KW-1185">Reference proteome</keyword>
<dbReference type="RefSeq" id="WP_394840907.1">
    <property type="nucleotide sequence ID" value="NZ_CP089982.1"/>
</dbReference>
<dbReference type="Gene3D" id="3.20.10.10">
    <property type="entry name" value="D-amino Acid Aminotransferase, subunit A, domain 2"/>
    <property type="match status" value="1"/>
</dbReference>
<evidence type="ECO:0000256" key="1">
    <source>
        <dbReference type="ARBA" id="ARBA00001933"/>
    </source>
</evidence>
<evidence type="ECO:0000256" key="8">
    <source>
        <dbReference type="ARBA" id="ARBA00022605"/>
    </source>
</evidence>
<reference evidence="18 19" key="1">
    <citation type="submission" date="2021-12" db="EMBL/GenBank/DDBJ databases">
        <title>Discovery of the Pendulisporaceae a myxobacterial family with distinct sporulation behavior and unique specialized metabolism.</title>
        <authorList>
            <person name="Garcia R."/>
            <person name="Popoff A."/>
            <person name="Bader C.D."/>
            <person name="Loehr J."/>
            <person name="Walesch S."/>
            <person name="Walt C."/>
            <person name="Boldt J."/>
            <person name="Bunk B."/>
            <person name="Haeckl F.J.F.P.J."/>
            <person name="Gunesch A.P."/>
            <person name="Birkelbach J."/>
            <person name="Nuebel U."/>
            <person name="Pietschmann T."/>
            <person name="Bach T."/>
            <person name="Mueller R."/>
        </authorList>
    </citation>
    <scope>NUCLEOTIDE SEQUENCE [LARGE SCALE GENOMIC DNA]</scope>
    <source>
        <strain evidence="18 19">MSr12523</strain>
    </source>
</reference>
<keyword evidence="9 17" id="KW-0808">Transferase</keyword>
<sequence length="357" mass="39120">MSAFGAVDVRVERISASRLPSFDLGASVFGSEMSDHMLVADFARGAWGEARIVPHGPMPLVPGISALQYGLSVFEGMKAHRSPSGEVLLFRPELNAQRLVRSAERLALPPLPPERFLAWLRALLDIDAAWVPPGDRGALYIRPCLFSIDASIRVKPAEACRFVMFTFPFANYYSASIDVYATERYVRAFPGGTGDIKPAGNYAAALLAEREAAAAGCQSALWLDGLTRTQVEECGVMNVFFVIDGQVFTPPLGGTILPGVTRDSVITLLRDQGVTVHEVALSIEEVARAFDRGALEECFGTGTAATVSHIRRIRWRDRDFILPPVEQRRIAPKVKESLVAIMTGKARDPHEWVVRLE</sequence>
<keyword evidence="8 17" id="KW-0028">Amino-acid biosynthesis</keyword>
<evidence type="ECO:0000256" key="4">
    <source>
        <dbReference type="ARBA" id="ARBA00004931"/>
    </source>
</evidence>
<protein>
    <recommendedName>
        <fullName evidence="17">Branched-chain-amino-acid aminotransferase</fullName>
        <ecNumber evidence="17">2.6.1.42</ecNumber>
    </recommendedName>
</protein>
<dbReference type="Gene3D" id="3.30.470.10">
    <property type="match status" value="1"/>
</dbReference>
<dbReference type="Proteomes" id="UP001379533">
    <property type="component" value="Chromosome"/>
</dbReference>
<dbReference type="EC" id="2.6.1.42" evidence="17"/>
<dbReference type="PIRSF" id="PIRSF006468">
    <property type="entry name" value="BCAT1"/>
    <property type="match status" value="1"/>
</dbReference>
<evidence type="ECO:0000256" key="16">
    <source>
        <dbReference type="RuleBase" id="RU004516"/>
    </source>
</evidence>
<dbReference type="InterPro" id="IPR043132">
    <property type="entry name" value="BCAT-like_C"/>
</dbReference>
<dbReference type="InterPro" id="IPR043131">
    <property type="entry name" value="BCAT-like_N"/>
</dbReference>
<evidence type="ECO:0000256" key="6">
    <source>
        <dbReference type="ARBA" id="ARBA00009320"/>
    </source>
</evidence>
<dbReference type="InterPro" id="IPR001544">
    <property type="entry name" value="Aminotrans_IV"/>
</dbReference>
<comment type="function">
    <text evidence="2">Acts on leucine, isoleucine and valine.</text>
</comment>
<dbReference type="EMBL" id="CP089982">
    <property type="protein sequence ID" value="WXA90294.1"/>
    <property type="molecule type" value="Genomic_DNA"/>
</dbReference>
<name>A0ABZ2K0N7_9BACT</name>
<evidence type="ECO:0000256" key="9">
    <source>
        <dbReference type="ARBA" id="ARBA00022679"/>
    </source>
</evidence>
<evidence type="ECO:0000256" key="14">
    <source>
        <dbReference type="ARBA" id="ARBA00049229"/>
    </source>
</evidence>
<comment type="cofactor">
    <cofactor evidence="1 16">
        <name>pyridoxal 5'-phosphate</name>
        <dbReference type="ChEBI" id="CHEBI:597326"/>
    </cofactor>
</comment>
<dbReference type="InterPro" id="IPR005786">
    <property type="entry name" value="B_amino_transII"/>
</dbReference>
<gene>
    <name evidence="18" type="ORF">LZC95_28005</name>
</gene>
<dbReference type="InterPro" id="IPR018300">
    <property type="entry name" value="Aminotrans_IV_CS"/>
</dbReference>
<dbReference type="InterPro" id="IPR033939">
    <property type="entry name" value="BCAT_family"/>
</dbReference>
<dbReference type="PANTHER" id="PTHR11825">
    <property type="entry name" value="SUBGROUP IIII AMINOTRANSFERASE"/>
    <property type="match status" value="1"/>
</dbReference>
<organism evidence="18 19">
    <name type="scientific">Pendulispora brunnea</name>
    <dbReference type="NCBI Taxonomy" id="2905690"/>
    <lineage>
        <taxon>Bacteria</taxon>
        <taxon>Pseudomonadati</taxon>
        <taxon>Myxococcota</taxon>
        <taxon>Myxococcia</taxon>
        <taxon>Myxococcales</taxon>
        <taxon>Sorangiineae</taxon>
        <taxon>Pendulisporaceae</taxon>
        <taxon>Pendulispora</taxon>
    </lineage>
</organism>
<comment type="catalytic activity">
    <reaction evidence="13 17">
        <text>L-isoleucine + 2-oxoglutarate = (S)-3-methyl-2-oxopentanoate + L-glutamate</text>
        <dbReference type="Rhea" id="RHEA:24801"/>
        <dbReference type="ChEBI" id="CHEBI:16810"/>
        <dbReference type="ChEBI" id="CHEBI:29985"/>
        <dbReference type="ChEBI" id="CHEBI:35146"/>
        <dbReference type="ChEBI" id="CHEBI:58045"/>
        <dbReference type="EC" id="2.6.1.42"/>
    </reaction>
</comment>
<comment type="catalytic activity">
    <reaction evidence="14 17">
        <text>L-leucine + 2-oxoglutarate = 4-methyl-2-oxopentanoate + L-glutamate</text>
        <dbReference type="Rhea" id="RHEA:18321"/>
        <dbReference type="ChEBI" id="CHEBI:16810"/>
        <dbReference type="ChEBI" id="CHEBI:17865"/>
        <dbReference type="ChEBI" id="CHEBI:29985"/>
        <dbReference type="ChEBI" id="CHEBI:57427"/>
        <dbReference type="EC" id="2.6.1.42"/>
    </reaction>
</comment>
<dbReference type="PANTHER" id="PTHR11825:SF44">
    <property type="entry name" value="BRANCHED-CHAIN-AMINO-ACID AMINOTRANSFERASE"/>
    <property type="match status" value="1"/>
</dbReference>